<dbReference type="SUPFAM" id="SSF48371">
    <property type="entry name" value="ARM repeat"/>
    <property type="match status" value="1"/>
</dbReference>
<dbReference type="InParanoid" id="A0A507B8T4"/>
<evidence type="ECO:0000313" key="7">
    <source>
        <dbReference type="Proteomes" id="UP000319257"/>
    </source>
</evidence>
<keyword evidence="1" id="KW-0677">Repeat</keyword>
<feature type="region of interest" description="Disordered" evidence="4">
    <location>
        <begin position="106"/>
        <end position="145"/>
    </location>
</feature>
<comment type="function">
    <text evidence="2">RNA-binding nucleolar protein required for pre-rRNA processing. Involved in production of 18S rRNA and assembly of small ribosomal subunit.</text>
</comment>
<feature type="repeat" description="Pumilio" evidence="3">
    <location>
        <begin position="568"/>
        <end position="607"/>
    </location>
</feature>
<dbReference type="Proteomes" id="UP000319257">
    <property type="component" value="Unassembled WGS sequence"/>
</dbReference>
<dbReference type="EMBL" id="SKBQ01000020">
    <property type="protein sequence ID" value="TPX15556.1"/>
    <property type="molecule type" value="Genomic_DNA"/>
</dbReference>
<dbReference type="InterPro" id="IPR033712">
    <property type="entry name" value="Pumilio_RNA-bd"/>
</dbReference>
<keyword evidence="7" id="KW-1185">Reference proteome</keyword>
<feature type="compositionally biased region" description="Polar residues" evidence="4">
    <location>
        <begin position="270"/>
        <end position="291"/>
    </location>
</feature>
<feature type="compositionally biased region" description="Low complexity" evidence="4">
    <location>
        <begin position="191"/>
        <end position="203"/>
    </location>
</feature>
<accession>A0A507B8T4</accession>
<organism evidence="6 7">
    <name type="scientific">Thyridium curvatum</name>
    <dbReference type="NCBI Taxonomy" id="1093900"/>
    <lineage>
        <taxon>Eukaryota</taxon>
        <taxon>Fungi</taxon>
        <taxon>Dikarya</taxon>
        <taxon>Ascomycota</taxon>
        <taxon>Pezizomycotina</taxon>
        <taxon>Sordariomycetes</taxon>
        <taxon>Sordariomycetidae</taxon>
        <taxon>Thyridiales</taxon>
        <taxon>Thyridiaceae</taxon>
        <taxon>Thyridium</taxon>
    </lineage>
</organism>
<dbReference type="Pfam" id="PF00806">
    <property type="entry name" value="PUF"/>
    <property type="match status" value="8"/>
</dbReference>
<dbReference type="Gene3D" id="1.25.10.10">
    <property type="entry name" value="Leucine-rich Repeat Variant"/>
    <property type="match status" value="1"/>
</dbReference>
<dbReference type="InterPro" id="IPR016024">
    <property type="entry name" value="ARM-type_fold"/>
</dbReference>
<comment type="caution">
    <text evidence="6">The sequence shown here is derived from an EMBL/GenBank/DDBJ whole genome shotgun (WGS) entry which is preliminary data.</text>
</comment>
<dbReference type="STRING" id="1093900.A0A507B8T4"/>
<dbReference type="GO" id="GO:0003730">
    <property type="term" value="F:mRNA 3'-UTR binding"/>
    <property type="evidence" value="ECO:0007669"/>
    <property type="project" value="TreeGrafter"/>
</dbReference>
<feature type="repeat" description="Pumilio" evidence="3">
    <location>
        <begin position="496"/>
        <end position="531"/>
    </location>
</feature>
<dbReference type="InterPro" id="IPR001313">
    <property type="entry name" value="Pumilio_RNA-bd_rpt"/>
</dbReference>
<dbReference type="PROSITE" id="PS50303">
    <property type="entry name" value="PUM_HD"/>
    <property type="match status" value="1"/>
</dbReference>
<feature type="compositionally biased region" description="Polar residues" evidence="4">
    <location>
        <begin position="788"/>
        <end position="811"/>
    </location>
</feature>
<feature type="compositionally biased region" description="Polar residues" evidence="4">
    <location>
        <begin position="67"/>
        <end position="80"/>
    </location>
</feature>
<feature type="domain" description="PUM-HD" evidence="5">
    <location>
        <begin position="438"/>
        <end position="781"/>
    </location>
</feature>
<evidence type="ECO:0000256" key="1">
    <source>
        <dbReference type="ARBA" id="ARBA00022737"/>
    </source>
</evidence>
<dbReference type="InterPro" id="IPR011989">
    <property type="entry name" value="ARM-like"/>
</dbReference>
<evidence type="ECO:0000313" key="6">
    <source>
        <dbReference type="EMBL" id="TPX15556.1"/>
    </source>
</evidence>
<name>A0A507B8T4_9PEZI</name>
<dbReference type="InterPro" id="IPR033133">
    <property type="entry name" value="PUM-HD"/>
</dbReference>
<feature type="repeat" description="Pumilio" evidence="3">
    <location>
        <begin position="608"/>
        <end position="643"/>
    </location>
</feature>
<dbReference type="AlphaFoldDB" id="A0A507B8T4"/>
<reference evidence="6 7" key="1">
    <citation type="submission" date="2019-06" db="EMBL/GenBank/DDBJ databases">
        <title>Draft genome sequence of the filamentous fungus Phialemoniopsis curvata isolated from diesel fuel.</title>
        <authorList>
            <person name="Varaljay V.A."/>
            <person name="Lyon W.J."/>
            <person name="Crouch A.L."/>
            <person name="Drake C.E."/>
            <person name="Hollomon J.M."/>
            <person name="Nadeau L.J."/>
            <person name="Nunn H.S."/>
            <person name="Stevenson B.S."/>
            <person name="Bojanowski C.L."/>
            <person name="Crookes-Goodson W.J."/>
        </authorList>
    </citation>
    <scope>NUCLEOTIDE SEQUENCE [LARGE SCALE GENOMIC DNA]</scope>
    <source>
        <strain evidence="6 7">D216</strain>
    </source>
</reference>
<feature type="region of interest" description="Disordered" evidence="4">
    <location>
        <begin position="784"/>
        <end position="870"/>
    </location>
</feature>
<feature type="compositionally biased region" description="Polar residues" evidence="4">
    <location>
        <begin position="209"/>
        <end position="226"/>
    </location>
</feature>
<feature type="region of interest" description="Disordered" evidence="4">
    <location>
        <begin position="184"/>
        <end position="226"/>
    </location>
</feature>
<feature type="region of interest" description="Disordered" evidence="4">
    <location>
        <begin position="22"/>
        <end position="86"/>
    </location>
</feature>
<feature type="region of interest" description="Disordered" evidence="4">
    <location>
        <begin position="251"/>
        <end position="340"/>
    </location>
</feature>
<dbReference type="PANTHER" id="PTHR12537:SF12">
    <property type="entry name" value="MATERNAL PROTEIN PUMILIO"/>
    <property type="match status" value="1"/>
</dbReference>
<evidence type="ECO:0000256" key="4">
    <source>
        <dbReference type="SAM" id="MobiDB-lite"/>
    </source>
</evidence>
<feature type="repeat" description="Pumilio" evidence="3">
    <location>
        <begin position="460"/>
        <end position="495"/>
    </location>
</feature>
<dbReference type="PROSITE" id="PS50302">
    <property type="entry name" value="PUM"/>
    <property type="match status" value="6"/>
</dbReference>
<dbReference type="GeneID" id="41971701"/>
<dbReference type="OrthoDB" id="668540at2759"/>
<feature type="compositionally biased region" description="Polar residues" evidence="4">
    <location>
        <begin position="106"/>
        <end position="125"/>
    </location>
</feature>
<dbReference type="SMART" id="SM00025">
    <property type="entry name" value="Pumilio"/>
    <property type="match status" value="8"/>
</dbReference>
<evidence type="ECO:0000256" key="2">
    <source>
        <dbReference type="ARBA" id="ARBA00024893"/>
    </source>
</evidence>
<feature type="compositionally biased region" description="Polar residues" evidence="4">
    <location>
        <begin position="824"/>
        <end position="842"/>
    </location>
</feature>
<feature type="repeat" description="Pumilio" evidence="3">
    <location>
        <begin position="716"/>
        <end position="757"/>
    </location>
</feature>
<dbReference type="GO" id="GO:0005737">
    <property type="term" value="C:cytoplasm"/>
    <property type="evidence" value="ECO:0007669"/>
    <property type="project" value="TreeGrafter"/>
</dbReference>
<gene>
    <name evidence="6" type="ORF">E0L32_004254</name>
</gene>
<protein>
    <recommendedName>
        <fullName evidence="5">PUM-HD domain-containing protein</fullName>
    </recommendedName>
</protein>
<feature type="repeat" description="Pumilio" evidence="3">
    <location>
        <begin position="644"/>
        <end position="679"/>
    </location>
</feature>
<dbReference type="GO" id="GO:0000288">
    <property type="term" value="P:nuclear-transcribed mRNA catabolic process, deadenylation-dependent decay"/>
    <property type="evidence" value="ECO:0007669"/>
    <property type="project" value="TreeGrafter"/>
</dbReference>
<evidence type="ECO:0000259" key="5">
    <source>
        <dbReference type="PROSITE" id="PS50303"/>
    </source>
</evidence>
<dbReference type="PANTHER" id="PTHR12537">
    <property type="entry name" value="RNA BINDING PROTEIN PUMILIO-RELATED"/>
    <property type="match status" value="1"/>
</dbReference>
<dbReference type="CDD" id="cd07920">
    <property type="entry name" value="Pumilio"/>
    <property type="match status" value="1"/>
</dbReference>
<feature type="compositionally biased region" description="Polar residues" evidence="4">
    <location>
        <begin position="857"/>
        <end position="870"/>
    </location>
</feature>
<proteinExistence type="predicted"/>
<sequence length="870" mass="95242">MFRATHRALDAYPTETWSSSQSIWAKKPPRETQRVAAGPGELSQLNSSNARDPWVHRPDDSWAALQDPSTRSASGSTSPTRTRDVVSRAEFSSAPLYANSQMRMASQNGNANGRANPLSNTSSHNMPKAPLADEKENAGPFSATSLGDAARQGYVSEHRGSQGSDFTGSNHSREQSMALLGHGEAEPYHGSSSYSNPSNPFNPIGSDAVLSSQVPRPSLNGSASFPLQTNGHGGAYIDGLTAGVQKNLTFHESAEHSSSRSSRSHHVMNHAQSFPLNGSTPAWQGQSQGRPSTRDYAATYQPQQSIFSQGPLPGDQRANAAGQGRLARTSSHSNDVVQPVSDAWHRQSSIESSFPLESERSIFNAPVMGQASQPAPIHQQFVPVYNTNGMYMPYISAPFRNPGQLPPGQVQPAWLPNAYTGNAAAFVHPPRPREANKPQDDVLDDFKRNSKYNKKAELKTIKNHVVVFCGDQAGSRWLQNRIETASTEEKDMLFEEIYPNGLQLMSDVFGNYVIQKFFEHGTQHQKRELAGLLRGKMFTMAKGMYACRCVQAAIQHVLVDQQVELAKELDTPEHNSILELLDHQHANHVVQKIIESVPREHIGFVMETFRNNVVALSRKQFACRVVQRVMEHGSEEDKDFFAAELLPELGCLIDDQYGNYVVQNIVKVGKEKDRDQVVALVRSNLPKYSKNKHASNVVEICLANCSNVTRCEVADELLTDEQKTTDLIRDQYGNYVIQTLTKKLEGPKKDEFEDFLRTLVVNIKRDSGGRGSALQKLTDLLWPKSGVQHGQKQPQRSGNENTAAPSPSPLQIDTAVPTPGLTREPNTPQSSGPPSTNASATEETALDASKPVKSASAAGSSAPQIQADGN</sequence>
<evidence type="ECO:0000256" key="3">
    <source>
        <dbReference type="PROSITE-ProRule" id="PRU00317"/>
    </source>
</evidence>
<dbReference type="RefSeq" id="XP_030997267.1">
    <property type="nucleotide sequence ID" value="XM_031138644.1"/>
</dbReference>